<accession>A0A845BII1</accession>
<keyword evidence="1" id="KW-0812">Transmembrane</keyword>
<evidence type="ECO:0000256" key="1">
    <source>
        <dbReference type="SAM" id="Phobius"/>
    </source>
</evidence>
<dbReference type="EMBL" id="WSSB01000002">
    <property type="protein sequence ID" value="MXR35972.1"/>
    <property type="molecule type" value="Genomic_DNA"/>
</dbReference>
<dbReference type="AlphaFoldDB" id="A0A845BII1"/>
<evidence type="ECO:0000259" key="2">
    <source>
        <dbReference type="Pfam" id="PF11127"/>
    </source>
</evidence>
<feature type="transmembrane region" description="Helical" evidence="1">
    <location>
        <begin position="40"/>
        <end position="59"/>
    </location>
</feature>
<keyword evidence="1" id="KW-0472">Membrane</keyword>
<name>A0A845BII1_9NEIS</name>
<reference evidence="3 4" key="1">
    <citation type="submission" date="2019-12" db="EMBL/GenBank/DDBJ databases">
        <title>Neisseriaceae gen. nov. sp. Genome sequencing and assembly.</title>
        <authorList>
            <person name="Liu Z."/>
            <person name="Li A."/>
        </authorList>
    </citation>
    <scope>NUCLEOTIDE SEQUENCE [LARGE SCALE GENOMIC DNA]</scope>
    <source>
        <strain evidence="3 4">B2N2-7</strain>
    </source>
</reference>
<dbReference type="RefSeq" id="WP_124734986.1">
    <property type="nucleotide sequence ID" value="NZ_WSSB01000002.1"/>
</dbReference>
<comment type="caution">
    <text evidence="3">The sequence shown here is derived from an EMBL/GenBank/DDBJ whole genome shotgun (WGS) entry which is preliminary data.</text>
</comment>
<feature type="transmembrane region" description="Helical" evidence="1">
    <location>
        <begin position="12"/>
        <end position="34"/>
    </location>
</feature>
<keyword evidence="4" id="KW-1185">Reference proteome</keyword>
<dbReference type="Pfam" id="PF11127">
    <property type="entry name" value="YgaP-like_TM"/>
    <property type="match status" value="1"/>
</dbReference>
<dbReference type="InterPro" id="IPR021309">
    <property type="entry name" value="YgaP-like_TM"/>
</dbReference>
<evidence type="ECO:0000313" key="4">
    <source>
        <dbReference type="Proteomes" id="UP000467214"/>
    </source>
</evidence>
<organism evidence="3 4">
    <name type="scientific">Craterilacuibacter sinensis</name>
    <dbReference type="NCBI Taxonomy" id="2686017"/>
    <lineage>
        <taxon>Bacteria</taxon>
        <taxon>Pseudomonadati</taxon>
        <taxon>Pseudomonadota</taxon>
        <taxon>Betaproteobacteria</taxon>
        <taxon>Neisseriales</taxon>
        <taxon>Neisseriaceae</taxon>
        <taxon>Craterilacuibacter</taxon>
    </lineage>
</organism>
<proteinExistence type="predicted"/>
<keyword evidence="1" id="KW-1133">Transmembrane helix</keyword>
<sequence>MQKNIGGTERVIRVVAGLAITSLAFVGPASPWAFLGLVPVATGLMGWCPPYAIFGINTCKKKA</sequence>
<protein>
    <submittedName>
        <fullName evidence="3">DUF2892 domain-containing protein</fullName>
    </submittedName>
</protein>
<feature type="domain" description="Inner membrane protein YgaP-like transmembrane" evidence="2">
    <location>
        <begin position="1"/>
        <end position="62"/>
    </location>
</feature>
<gene>
    <name evidence="3" type="ORF">GQF02_03155</name>
</gene>
<evidence type="ECO:0000313" key="3">
    <source>
        <dbReference type="EMBL" id="MXR35972.1"/>
    </source>
</evidence>
<dbReference type="Proteomes" id="UP000467214">
    <property type="component" value="Unassembled WGS sequence"/>
</dbReference>